<dbReference type="EMBL" id="JADGMS010000005">
    <property type="protein sequence ID" value="KAF9683042.1"/>
    <property type="molecule type" value="Genomic_DNA"/>
</dbReference>
<accession>A0A835K2G1</accession>
<keyword evidence="3" id="KW-1185">Reference proteome</keyword>
<name>A0A835K2G1_9ROSI</name>
<evidence type="ECO:0000313" key="2">
    <source>
        <dbReference type="EMBL" id="KAF9683042.1"/>
    </source>
</evidence>
<feature type="compositionally biased region" description="Polar residues" evidence="1">
    <location>
        <begin position="1"/>
        <end position="12"/>
    </location>
</feature>
<comment type="caution">
    <text evidence="2">The sequence shown here is derived from an EMBL/GenBank/DDBJ whole genome shotgun (WGS) entry which is preliminary data.</text>
</comment>
<evidence type="ECO:0000313" key="3">
    <source>
        <dbReference type="Proteomes" id="UP000657918"/>
    </source>
</evidence>
<protein>
    <submittedName>
        <fullName evidence="2">Uncharacterized protein</fullName>
    </submittedName>
</protein>
<organism evidence="2 3">
    <name type="scientific">Salix dunnii</name>
    <dbReference type="NCBI Taxonomy" id="1413687"/>
    <lineage>
        <taxon>Eukaryota</taxon>
        <taxon>Viridiplantae</taxon>
        <taxon>Streptophyta</taxon>
        <taxon>Embryophyta</taxon>
        <taxon>Tracheophyta</taxon>
        <taxon>Spermatophyta</taxon>
        <taxon>Magnoliopsida</taxon>
        <taxon>eudicotyledons</taxon>
        <taxon>Gunneridae</taxon>
        <taxon>Pentapetalae</taxon>
        <taxon>rosids</taxon>
        <taxon>fabids</taxon>
        <taxon>Malpighiales</taxon>
        <taxon>Salicaceae</taxon>
        <taxon>Saliceae</taxon>
        <taxon>Salix</taxon>
    </lineage>
</organism>
<gene>
    <name evidence="2" type="ORF">SADUNF_Sadunf05G0171000</name>
</gene>
<dbReference type="AlphaFoldDB" id="A0A835K2G1"/>
<reference evidence="2 3" key="1">
    <citation type="submission" date="2020-10" db="EMBL/GenBank/DDBJ databases">
        <title>Plant Genome Project.</title>
        <authorList>
            <person name="Zhang R.-G."/>
        </authorList>
    </citation>
    <scope>NUCLEOTIDE SEQUENCE [LARGE SCALE GENOMIC DNA]</scope>
    <source>
        <strain evidence="2">FAFU-HL-1</strain>
        <tissue evidence="2">Leaf</tissue>
    </source>
</reference>
<feature type="region of interest" description="Disordered" evidence="1">
    <location>
        <begin position="1"/>
        <end position="21"/>
    </location>
</feature>
<evidence type="ECO:0000256" key="1">
    <source>
        <dbReference type="SAM" id="MobiDB-lite"/>
    </source>
</evidence>
<dbReference type="Proteomes" id="UP000657918">
    <property type="component" value="Unassembled WGS sequence"/>
</dbReference>
<proteinExistence type="predicted"/>
<sequence length="59" mass="6546">MAAFSSGNLTQQQREEQQHLPKLIDPINSILNLGSKSLRLNFVPPENGRAKLRLSLFAG</sequence>